<feature type="domain" description="Phosphoadenosine phosphosulphate reductase" evidence="1">
    <location>
        <begin position="62"/>
        <end position="94"/>
    </location>
</feature>
<dbReference type="InterPro" id="IPR014729">
    <property type="entry name" value="Rossmann-like_a/b/a_fold"/>
</dbReference>
<dbReference type="EMBL" id="UINC01217467">
    <property type="protein sequence ID" value="SVE44074.1"/>
    <property type="molecule type" value="Genomic_DNA"/>
</dbReference>
<dbReference type="AlphaFoldDB" id="A0A383DID0"/>
<dbReference type="SUPFAM" id="SSF52402">
    <property type="entry name" value="Adenine nucleotide alpha hydrolases-like"/>
    <property type="match status" value="1"/>
</dbReference>
<sequence>MKIERRIKLPLHYFLQERKHRIQNRMKPETHIIDLAAANAELEDMDPGERILWARKVFGEGLIMSSSFGLQSAVLLHLVNQVVPGIPVVFVDTG</sequence>
<dbReference type="Pfam" id="PF01507">
    <property type="entry name" value="PAPS_reduct"/>
    <property type="match status" value="1"/>
</dbReference>
<dbReference type="Gene3D" id="3.40.50.620">
    <property type="entry name" value="HUPs"/>
    <property type="match status" value="1"/>
</dbReference>
<accession>A0A383DID0</accession>
<proteinExistence type="predicted"/>
<feature type="non-terminal residue" evidence="2">
    <location>
        <position position="94"/>
    </location>
</feature>
<dbReference type="InterPro" id="IPR002500">
    <property type="entry name" value="PAPS_reduct_dom"/>
</dbReference>
<evidence type="ECO:0000313" key="2">
    <source>
        <dbReference type="EMBL" id="SVE44074.1"/>
    </source>
</evidence>
<gene>
    <name evidence="2" type="ORF">METZ01_LOCUS496928</name>
</gene>
<reference evidence="2" key="1">
    <citation type="submission" date="2018-05" db="EMBL/GenBank/DDBJ databases">
        <authorList>
            <person name="Lanie J.A."/>
            <person name="Ng W.-L."/>
            <person name="Kazmierczak K.M."/>
            <person name="Andrzejewski T.M."/>
            <person name="Davidsen T.M."/>
            <person name="Wayne K.J."/>
            <person name="Tettelin H."/>
            <person name="Glass J.I."/>
            <person name="Rusch D."/>
            <person name="Podicherti R."/>
            <person name="Tsui H.-C.T."/>
            <person name="Winkler M.E."/>
        </authorList>
    </citation>
    <scope>NUCLEOTIDE SEQUENCE</scope>
</reference>
<organism evidence="2">
    <name type="scientific">marine metagenome</name>
    <dbReference type="NCBI Taxonomy" id="408172"/>
    <lineage>
        <taxon>unclassified sequences</taxon>
        <taxon>metagenomes</taxon>
        <taxon>ecological metagenomes</taxon>
    </lineage>
</organism>
<dbReference type="GO" id="GO:0003824">
    <property type="term" value="F:catalytic activity"/>
    <property type="evidence" value="ECO:0007669"/>
    <property type="project" value="InterPro"/>
</dbReference>
<name>A0A383DID0_9ZZZZ</name>
<protein>
    <recommendedName>
        <fullName evidence="1">Phosphoadenosine phosphosulphate reductase domain-containing protein</fullName>
    </recommendedName>
</protein>
<evidence type="ECO:0000259" key="1">
    <source>
        <dbReference type="Pfam" id="PF01507"/>
    </source>
</evidence>